<feature type="non-terminal residue" evidence="1">
    <location>
        <position position="49"/>
    </location>
</feature>
<proteinExistence type="predicted"/>
<accession>X0SNT4</accession>
<reference evidence="1" key="1">
    <citation type="journal article" date="2014" name="Front. Microbiol.">
        <title>High frequency of phylogenetically diverse reductive dehalogenase-homologous genes in deep subseafloor sedimentary metagenomes.</title>
        <authorList>
            <person name="Kawai M."/>
            <person name="Futagami T."/>
            <person name="Toyoda A."/>
            <person name="Takaki Y."/>
            <person name="Nishi S."/>
            <person name="Hori S."/>
            <person name="Arai W."/>
            <person name="Tsubouchi T."/>
            <person name="Morono Y."/>
            <person name="Uchiyama I."/>
            <person name="Ito T."/>
            <person name="Fujiyama A."/>
            <person name="Inagaki F."/>
            <person name="Takami H."/>
        </authorList>
    </citation>
    <scope>NUCLEOTIDE SEQUENCE</scope>
    <source>
        <strain evidence="1">Expedition CK06-06</strain>
    </source>
</reference>
<dbReference type="EMBL" id="BARS01008303">
    <property type="protein sequence ID" value="GAF76806.1"/>
    <property type="molecule type" value="Genomic_DNA"/>
</dbReference>
<organism evidence="1">
    <name type="scientific">marine sediment metagenome</name>
    <dbReference type="NCBI Taxonomy" id="412755"/>
    <lineage>
        <taxon>unclassified sequences</taxon>
        <taxon>metagenomes</taxon>
        <taxon>ecological metagenomes</taxon>
    </lineage>
</organism>
<protein>
    <submittedName>
        <fullName evidence="1">Uncharacterized protein</fullName>
    </submittedName>
</protein>
<gene>
    <name evidence="1" type="ORF">S01H1_15857</name>
</gene>
<evidence type="ECO:0000313" key="1">
    <source>
        <dbReference type="EMBL" id="GAF76806.1"/>
    </source>
</evidence>
<sequence>MSVIEVNELWKKYRRPHARVSSLKEAVFALLRGQTGVEEFYALKDISFS</sequence>
<dbReference type="AlphaFoldDB" id="X0SNT4"/>
<name>X0SNT4_9ZZZZ</name>
<comment type="caution">
    <text evidence="1">The sequence shown here is derived from an EMBL/GenBank/DDBJ whole genome shotgun (WGS) entry which is preliminary data.</text>
</comment>